<evidence type="ECO:0000256" key="1">
    <source>
        <dbReference type="ARBA" id="ARBA00022438"/>
    </source>
</evidence>
<dbReference type="InterPro" id="IPR002467">
    <property type="entry name" value="Pept_M24A_MAP1"/>
</dbReference>
<dbReference type="PROSITE" id="PS00680">
    <property type="entry name" value="MAP_1"/>
    <property type="match status" value="1"/>
</dbReference>
<evidence type="ECO:0000259" key="5">
    <source>
        <dbReference type="Pfam" id="PF00557"/>
    </source>
</evidence>
<dbReference type="GO" id="GO:0046872">
    <property type="term" value="F:metal ion binding"/>
    <property type="evidence" value="ECO:0007669"/>
    <property type="project" value="UniProtKB-KW"/>
</dbReference>
<dbReference type="AlphaFoldDB" id="A0A3P7PML7"/>
<name>A0A3P7PML7_DIBLA</name>
<dbReference type="GO" id="GO:0005829">
    <property type="term" value="C:cytosol"/>
    <property type="evidence" value="ECO:0007669"/>
    <property type="project" value="TreeGrafter"/>
</dbReference>
<dbReference type="InterPro" id="IPR000994">
    <property type="entry name" value="Pept_M24"/>
</dbReference>
<organism evidence="6 7">
    <name type="scientific">Dibothriocephalus latus</name>
    <name type="common">Fish tapeworm</name>
    <name type="synonym">Diphyllobothrium latum</name>
    <dbReference type="NCBI Taxonomy" id="60516"/>
    <lineage>
        <taxon>Eukaryota</taxon>
        <taxon>Metazoa</taxon>
        <taxon>Spiralia</taxon>
        <taxon>Lophotrochozoa</taxon>
        <taxon>Platyhelminthes</taxon>
        <taxon>Cestoda</taxon>
        <taxon>Eucestoda</taxon>
        <taxon>Diphyllobothriidea</taxon>
        <taxon>Diphyllobothriidae</taxon>
        <taxon>Dibothriocephalus</taxon>
    </lineage>
</organism>
<dbReference type="Pfam" id="PF00557">
    <property type="entry name" value="Peptidase_M24"/>
    <property type="match status" value="1"/>
</dbReference>
<keyword evidence="3" id="KW-0479">Metal-binding</keyword>
<dbReference type="PANTHER" id="PTHR43330">
    <property type="entry name" value="METHIONINE AMINOPEPTIDASE"/>
    <property type="match status" value="1"/>
</dbReference>
<feature type="domain" description="Peptidase M24" evidence="5">
    <location>
        <begin position="26"/>
        <end position="81"/>
    </location>
</feature>
<dbReference type="PANTHER" id="PTHR43330:SF7">
    <property type="entry name" value="METHIONINE AMINOPEPTIDASE 1"/>
    <property type="match status" value="1"/>
</dbReference>
<keyword evidence="7" id="KW-1185">Reference proteome</keyword>
<dbReference type="OrthoDB" id="3209743at2759"/>
<proteinExistence type="predicted"/>
<dbReference type="GO" id="GO:0006508">
    <property type="term" value="P:proteolysis"/>
    <property type="evidence" value="ECO:0007669"/>
    <property type="project" value="UniProtKB-KW"/>
</dbReference>
<dbReference type="Gene3D" id="3.90.230.10">
    <property type="entry name" value="Creatinase/methionine aminopeptidase superfamily"/>
    <property type="match status" value="1"/>
</dbReference>
<dbReference type="InterPro" id="IPR036005">
    <property type="entry name" value="Creatinase/aminopeptidase-like"/>
</dbReference>
<keyword evidence="1" id="KW-0031">Aminopeptidase</keyword>
<evidence type="ECO:0000313" key="7">
    <source>
        <dbReference type="Proteomes" id="UP000281553"/>
    </source>
</evidence>
<dbReference type="Proteomes" id="UP000281553">
    <property type="component" value="Unassembled WGS sequence"/>
</dbReference>
<protein>
    <recommendedName>
        <fullName evidence="5">Peptidase M24 domain-containing protein</fullName>
    </recommendedName>
</protein>
<keyword evidence="2" id="KW-0645">Protease</keyword>
<evidence type="ECO:0000256" key="2">
    <source>
        <dbReference type="ARBA" id="ARBA00022670"/>
    </source>
</evidence>
<accession>A0A3P7PML7</accession>
<evidence type="ECO:0000256" key="4">
    <source>
        <dbReference type="ARBA" id="ARBA00022801"/>
    </source>
</evidence>
<evidence type="ECO:0000256" key="3">
    <source>
        <dbReference type="ARBA" id="ARBA00022723"/>
    </source>
</evidence>
<evidence type="ECO:0000313" key="6">
    <source>
        <dbReference type="EMBL" id="VDN44191.1"/>
    </source>
</evidence>
<sequence length="90" mass="9909">MEAVLGPSISGLRRWRKDWMGLSRFAAANLAVGVKYRDMGDVISHQANAGGFSVVRTYCGHGVHRLFHCPPNIPHYTGNLLSPHCCGLYL</sequence>
<reference evidence="6 7" key="1">
    <citation type="submission" date="2018-11" db="EMBL/GenBank/DDBJ databases">
        <authorList>
            <consortium name="Pathogen Informatics"/>
        </authorList>
    </citation>
    <scope>NUCLEOTIDE SEQUENCE [LARGE SCALE GENOMIC DNA]</scope>
</reference>
<keyword evidence="4" id="KW-0378">Hydrolase</keyword>
<dbReference type="EMBL" id="UYRU01110566">
    <property type="protein sequence ID" value="VDN44191.1"/>
    <property type="molecule type" value="Genomic_DNA"/>
</dbReference>
<dbReference type="SUPFAM" id="SSF55920">
    <property type="entry name" value="Creatinase/aminopeptidase"/>
    <property type="match status" value="1"/>
</dbReference>
<gene>
    <name evidence="6" type="ORF">DILT_LOCUS19284</name>
</gene>
<dbReference type="GO" id="GO:0070006">
    <property type="term" value="F:metalloaminopeptidase activity"/>
    <property type="evidence" value="ECO:0007669"/>
    <property type="project" value="InterPro"/>
</dbReference>